<evidence type="ECO:0000259" key="3">
    <source>
        <dbReference type="PROSITE" id="PS50206"/>
    </source>
</evidence>
<reference evidence="4 5" key="1">
    <citation type="journal article" date="2024" name="Nat. Commun.">
        <title>Phylogenomics reveals the evolutionary origins of lichenization in chlorophyte algae.</title>
        <authorList>
            <person name="Puginier C."/>
            <person name="Libourel C."/>
            <person name="Otte J."/>
            <person name="Skaloud P."/>
            <person name="Haon M."/>
            <person name="Grisel S."/>
            <person name="Petersen M."/>
            <person name="Berrin J.G."/>
            <person name="Delaux P.M."/>
            <person name="Dal Grande F."/>
            <person name="Keller J."/>
        </authorList>
    </citation>
    <scope>NUCLEOTIDE SEQUENCE [LARGE SCALE GENOMIC DNA]</scope>
    <source>
        <strain evidence="4 5">SAG 216-7</strain>
    </source>
</reference>
<feature type="signal peptide" evidence="2">
    <location>
        <begin position="1"/>
        <end position="26"/>
    </location>
</feature>
<dbReference type="EMBL" id="JALJOT010000010">
    <property type="protein sequence ID" value="KAK9906879.1"/>
    <property type="molecule type" value="Genomic_DNA"/>
</dbReference>
<organism evidence="4 5">
    <name type="scientific">Coccomyxa subellipsoidea</name>
    <dbReference type="NCBI Taxonomy" id="248742"/>
    <lineage>
        <taxon>Eukaryota</taxon>
        <taxon>Viridiplantae</taxon>
        <taxon>Chlorophyta</taxon>
        <taxon>core chlorophytes</taxon>
        <taxon>Trebouxiophyceae</taxon>
        <taxon>Trebouxiophyceae incertae sedis</taxon>
        <taxon>Coccomyxaceae</taxon>
        <taxon>Coccomyxa</taxon>
    </lineage>
</organism>
<evidence type="ECO:0000313" key="4">
    <source>
        <dbReference type="EMBL" id="KAK9906879.1"/>
    </source>
</evidence>
<dbReference type="Proteomes" id="UP001491310">
    <property type="component" value="Unassembled WGS sequence"/>
</dbReference>
<dbReference type="PROSITE" id="PS50206">
    <property type="entry name" value="RHODANESE_3"/>
    <property type="match status" value="1"/>
</dbReference>
<dbReference type="Pfam" id="PF12368">
    <property type="entry name" value="Rhodanese_C"/>
    <property type="match status" value="1"/>
</dbReference>
<feature type="region of interest" description="Disordered" evidence="1">
    <location>
        <begin position="257"/>
        <end position="278"/>
    </location>
</feature>
<feature type="region of interest" description="Disordered" evidence="1">
    <location>
        <begin position="87"/>
        <end position="122"/>
    </location>
</feature>
<gene>
    <name evidence="4" type="ORF">WJX75_009638</name>
</gene>
<sequence>MFSRPSPRPKLAAVLMVFFWASGCSSEDLGGVALQAGRSNRGLESEAIKGTAVHMPLPFTAKGQPKAEESALTEGQGFAKIGTGVKTQQELSFEEQQDSSRAPSNDSQAADSRSAGPSATTSGQETQYCIVNFYHLTDVNHPFKTLREHQKWMLGRDIQGRIYISAQGINAQYSGLRRDALEYAHWVSQQPGFEGLRWMAEDCQAHLFPKLRLKIRPNLVQLAGGTRGLPITDPKARATPLSPSQWQEMLRNAMAPKTTGAVSGGPSGGTSGGPGAGENAHEVVVLDVRNAYEWDAGHFVGAQRPLEDHFNETPTDASGDAALPAYLQGVSPDAPVMMYCTGGIRCDIYSTYLRRKGFNNLYTLEKGIQNYMKEQGDDLWNGSLFVFDARMAVGPGQQGVAARQLPAAAPCQMCNGTAELPHENCANIDCNKLFLACPTCKAKHSGCCCEECTRTSRLIRPPNSGGNYSRWLDAATEGLVGEQQGTGHSSEAIRQEALRRQQAVLARRIAEGRGDGRSRRRLARKERMAERSAAERAAHDARRRMVQEALQAQREREAAEEAGARHDLAARLAELRTRRQEQRQLAEAA</sequence>
<dbReference type="SUPFAM" id="SSF52821">
    <property type="entry name" value="Rhodanese/Cell cycle control phosphatase"/>
    <property type="match status" value="1"/>
</dbReference>
<accession>A0ABR2YKE2</accession>
<comment type="caution">
    <text evidence="4">The sequence shown here is derived from an EMBL/GenBank/DDBJ whole genome shotgun (WGS) entry which is preliminary data.</text>
</comment>
<evidence type="ECO:0000313" key="5">
    <source>
        <dbReference type="Proteomes" id="UP001491310"/>
    </source>
</evidence>
<feature type="region of interest" description="Disordered" evidence="1">
    <location>
        <begin position="532"/>
        <end position="565"/>
    </location>
</feature>
<dbReference type="PROSITE" id="PS51257">
    <property type="entry name" value="PROKAR_LIPOPROTEIN"/>
    <property type="match status" value="1"/>
</dbReference>
<feature type="compositionally biased region" description="Gly residues" evidence="1">
    <location>
        <begin position="262"/>
        <end position="276"/>
    </location>
</feature>
<dbReference type="Gene3D" id="3.40.250.10">
    <property type="entry name" value="Rhodanese-like domain"/>
    <property type="match status" value="1"/>
</dbReference>
<feature type="domain" description="Rhodanese" evidence="3">
    <location>
        <begin position="279"/>
        <end position="380"/>
    </location>
</feature>
<feature type="chain" id="PRO_5046306501" description="Rhodanese domain-containing protein" evidence="2">
    <location>
        <begin position="27"/>
        <end position="589"/>
    </location>
</feature>
<feature type="compositionally biased region" description="Basic and acidic residues" evidence="1">
    <location>
        <begin position="532"/>
        <end position="546"/>
    </location>
</feature>
<dbReference type="Gene3D" id="3.30.70.100">
    <property type="match status" value="1"/>
</dbReference>
<evidence type="ECO:0000256" key="2">
    <source>
        <dbReference type="SAM" id="SignalP"/>
    </source>
</evidence>
<dbReference type="InterPro" id="IPR040503">
    <property type="entry name" value="TRHO_N"/>
</dbReference>
<name>A0ABR2YKE2_9CHLO</name>
<dbReference type="SMART" id="SM00450">
    <property type="entry name" value="RHOD"/>
    <property type="match status" value="1"/>
</dbReference>
<protein>
    <recommendedName>
        <fullName evidence="3">Rhodanese domain-containing protein</fullName>
    </recommendedName>
</protein>
<proteinExistence type="predicted"/>
<dbReference type="PANTHER" id="PTHR43268:SF3">
    <property type="entry name" value="RHODANESE-LIKE DOMAIN-CONTAINING PROTEIN 7-RELATED"/>
    <property type="match status" value="1"/>
</dbReference>
<dbReference type="InterPro" id="IPR020936">
    <property type="entry name" value="TrhO"/>
</dbReference>
<dbReference type="InterPro" id="IPR001763">
    <property type="entry name" value="Rhodanese-like_dom"/>
</dbReference>
<dbReference type="Pfam" id="PF00581">
    <property type="entry name" value="Rhodanese"/>
    <property type="match status" value="1"/>
</dbReference>
<feature type="compositionally biased region" description="Polar residues" evidence="1">
    <location>
        <begin position="99"/>
        <end position="122"/>
    </location>
</feature>
<evidence type="ECO:0000256" key="1">
    <source>
        <dbReference type="SAM" id="MobiDB-lite"/>
    </source>
</evidence>
<dbReference type="Pfam" id="PF17773">
    <property type="entry name" value="UPF0176_N"/>
    <property type="match status" value="1"/>
</dbReference>
<dbReference type="InterPro" id="IPR022111">
    <property type="entry name" value="Rhodanese_C"/>
</dbReference>
<keyword evidence="5" id="KW-1185">Reference proteome</keyword>
<keyword evidence="2" id="KW-0732">Signal</keyword>
<dbReference type="InterPro" id="IPR036873">
    <property type="entry name" value="Rhodanese-like_dom_sf"/>
</dbReference>
<feature type="compositionally biased region" description="Basic and acidic residues" evidence="1">
    <location>
        <begin position="553"/>
        <end position="565"/>
    </location>
</feature>
<dbReference type="PANTHER" id="PTHR43268">
    <property type="entry name" value="THIOSULFATE SULFURTRANSFERASE/RHODANESE-LIKE DOMAIN-CONTAINING PROTEIN 2"/>
    <property type="match status" value="1"/>
</dbReference>